<accession>A0A161MAN5</accession>
<dbReference type="GO" id="GO:0004757">
    <property type="term" value="F:sepiapterin reductase (NADP+) activity"/>
    <property type="evidence" value="ECO:0007669"/>
    <property type="project" value="TreeGrafter"/>
</dbReference>
<sequence length="120" mass="13562">MDVNTSGHRLIVNITSLAAIQPFKSFGFYCIGKAAREMYLRTLAEENKDLDILNYSPGPVGTDMIDRVIKGIKDEDVRNSFIAMRDNKTLVKLEDTVGKLIDVLEHSKYTSGGRIDYFDR</sequence>
<dbReference type="InterPro" id="IPR051721">
    <property type="entry name" value="Biopterin_syn/organic_redct"/>
</dbReference>
<dbReference type="GO" id="GO:0006729">
    <property type="term" value="P:tetrahydrobiopterin biosynthetic process"/>
    <property type="evidence" value="ECO:0007669"/>
    <property type="project" value="TreeGrafter"/>
</dbReference>
<dbReference type="PANTHER" id="PTHR44085">
    <property type="entry name" value="SEPIAPTERIN REDUCTASE"/>
    <property type="match status" value="1"/>
</dbReference>
<protein>
    <submittedName>
        <fullName evidence="5">Sepiapterin reductase</fullName>
    </submittedName>
</protein>
<dbReference type="InterPro" id="IPR002347">
    <property type="entry name" value="SDR_fam"/>
</dbReference>
<dbReference type="PANTHER" id="PTHR44085:SF2">
    <property type="entry name" value="SEPIAPTERIN REDUCTASE"/>
    <property type="match status" value="1"/>
</dbReference>
<reference evidence="5" key="2">
    <citation type="journal article" date="2017" name="J. Med. Entomol.">
        <title>Transcriptome Analysis of the Triatoma infestans (Hemiptera: Reduviidae) Integument.</title>
        <authorList>
            <person name="Calderon-Fernandez G.M."/>
            <person name="Moriconi D.E."/>
            <person name="Dulbecco A.B."/>
            <person name="Juarez M.P."/>
        </authorList>
    </citation>
    <scope>NUCLEOTIDE SEQUENCE</scope>
    <source>
        <strain evidence="5">Int1</strain>
        <tissue evidence="5">Integument</tissue>
    </source>
</reference>
<proteinExistence type="predicted"/>
<evidence type="ECO:0000256" key="2">
    <source>
        <dbReference type="ARBA" id="ARBA00022490"/>
    </source>
</evidence>
<evidence type="ECO:0000256" key="4">
    <source>
        <dbReference type="ARBA" id="ARBA00023002"/>
    </source>
</evidence>
<dbReference type="InterPro" id="IPR036291">
    <property type="entry name" value="NAD(P)-bd_dom_sf"/>
</dbReference>
<evidence type="ECO:0000256" key="1">
    <source>
        <dbReference type="ARBA" id="ARBA00004496"/>
    </source>
</evidence>
<reference evidence="5" key="1">
    <citation type="submission" date="2016-04" db="EMBL/GenBank/DDBJ databases">
        <authorList>
            <person name="Calderon-Fernandez G.M.Sr."/>
        </authorList>
    </citation>
    <scope>NUCLEOTIDE SEQUENCE</scope>
    <source>
        <strain evidence="5">Int1</strain>
        <tissue evidence="5">Integument</tissue>
    </source>
</reference>
<comment type="subcellular location">
    <subcellularLocation>
        <location evidence="1">Cytoplasm</location>
    </subcellularLocation>
</comment>
<evidence type="ECO:0000256" key="3">
    <source>
        <dbReference type="ARBA" id="ARBA00022857"/>
    </source>
</evidence>
<dbReference type="GO" id="GO:0005737">
    <property type="term" value="C:cytoplasm"/>
    <property type="evidence" value="ECO:0007669"/>
    <property type="project" value="UniProtKB-SubCell"/>
</dbReference>
<dbReference type="AlphaFoldDB" id="A0A161MAN5"/>
<dbReference type="SUPFAM" id="SSF51735">
    <property type="entry name" value="NAD(P)-binding Rossmann-fold domains"/>
    <property type="match status" value="1"/>
</dbReference>
<keyword evidence="3" id="KW-0521">NADP</keyword>
<keyword evidence="2" id="KW-0963">Cytoplasm</keyword>
<dbReference type="Pfam" id="PF00106">
    <property type="entry name" value="adh_short"/>
    <property type="match status" value="1"/>
</dbReference>
<dbReference type="EMBL" id="GEMB01003243">
    <property type="protein sequence ID" value="JAR99970.1"/>
    <property type="molecule type" value="Transcribed_RNA"/>
</dbReference>
<evidence type="ECO:0000313" key="5">
    <source>
        <dbReference type="EMBL" id="JAR99970.1"/>
    </source>
</evidence>
<dbReference type="Gene3D" id="3.40.50.720">
    <property type="entry name" value="NAD(P)-binding Rossmann-like Domain"/>
    <property type="match status" value="1"/>
</dbReference>
<organism evidence="5">
    <name type="scientific">Triatoma infestans</name>
    <name type="common">Assassin bug</name>
    <dbReference type="NCBI Taxonomy" id="30076"/>
    <lineage>
        <taxon>Eukaryota</taxon>
        <taxon>Metazoa</taxon>
        <taxon>Ecdysozoa</taxon>
        <taxon>Arthropoda</taxon>
        <taxon>Hexapoda</taxon>
        <taxon>Insecta</taxon>
        <taxon>Pterygota</taxon>
        <taxon>Neoptera</taxon>
        <taxon>Paraneoptera</taxon>
        <taxon>Hemiptera</taxon>
        <taxon>Heteroptera</taxon>
        <taxon>Panheteroptera</taxon>
        <taxon>Cimicomorpha</taxon>
        <taxon>Reduviidae</taxon>
        <taxon>Triatominae</taxon>
        <taxon>Triatoma</taxon>
    </lineage>
</organism>
<keyword evidence="4" id="KW-0560">Oxidoreductase</keyword>
<name>A0A161MAN5_TRIIF</name>